<keyword evidence="13" id="KW-0269">Exonuclease</keyword>
<keyword evidence="16" id="KW-1185">Reference proteome</keyword>
<dbReference type="InterPro" id="IPR006310">
    <property type="entry name" value="DinG"/>
</dbReference>
<evidence type="ECO:0000259" key="14">
    <source>
        <dbReference type="PROSITE" id="PS51193"/>
    </source>
</evidence>
<evidence type="ECO:0000256" key="1">
    <source>
        <dbReference type="ARBA" id="ARBA00001966"/>
    </source>
</evidence>
<dbReference type="SMART" id="SM00487">
    <property type="entry name" value="DEXDc"/>
    <property type="match status" value="1"/>
</dbReference>
<dbReference type="InterPro" id="IPR014013">
    <property type="entry name" value="Helic_SF1/SF2_ATP-bd_DinG/Rad3"/>
</dbReference>
<evidence type="ECO:0000256" key="11">
    <source>
        <dbReference type="ARBA" id="ARBA00023235"/>
    </source>
</evidence>
<accession>A0ABX6BZD8</accession>
<evidence type="ECO:0000256" key="4">
    <source>
        <dbReference type="ARBA" id="ARBA00022741"/>
    </source>
</evidence>
<keyword evidence="11" id="KW-0413">Isomerase</keyword>
<dbReference type="Pfam" id="PF00929">
    <property type="entry name" value="RNase_T"/>
    <property type="match status" value="1"/>
</dbReference>
<dbReference type="InterPro" id="IPR045028">
    <property type="entry name" value="DinG/Rad3-like"/>
</dbReference>
<feature type="binding site" evidence="13">
    <location>
        <begin position="284"/>
        <end position="291"/>
    </location>
    <ligand>
        <name>ATP</name>
        <dbReference type="ChEBI" id="CHEBI:30616"/>
    </ligand>
</feature>
<protein>
    <recommendedName>
        <fullName evidence="13">3'-5' exonuclease DinG</fullName>
        <ecNumber evidence="13">3.1.-.-</ecNumber>
    </recommendedName>
</protein>
<evidence type="ECO:0000256" key="5">
    <source>
        <dbReference type="ARBA" id="ARBA00022801"/>
    </source>
</evidence>
<dbReference type="GO" id="GO:0004386">
    <property type="term" value="F:helicase activity"/>
    <property type="evidence" value="ECO:0007669"/>
    <property type="project" value="UniProtKB-KW"/>
</dbReference>
<dbReference type="Pfam" id="PF06733">
    <property type="entry name" value="DEAD_2"/>
    <property type="match status" value="1"/>
</dbReference>
<dbReference type="InterPro" id="IPR012337">
    <property type="entry name" value="RNaseH-like_sf"/>
</dbReference>
<evidence type="ECO:0000256" key="8">
    <source>
        <dbReference type="ARBA" id="ARBA00023004"/>
    </source>
</evidence>
<keyword evidence="4 13" id="KW-0547">Nucleotide-binding</keyword>
<dbReference type="Pfam" id="PF00270">
    <property type="entry name" value="DEAD"/>
    <property type="match status" value="1"/>
</dbReference>
<dbReference type="PANTHER" id="PTHR11472">
    <property type="entry name" value="DNA REPAIR DEAD HELICASE RAD3/XP-D SUBFAMILY MEMBER"/>
    <property type="match status" value="1"/>
</dbReference>
<dbReference type="InterPro" id="IPR027417">
    <property type="entry name" value="P-loop_NTPase"/>
</dbReference>
<evidence type="ECO:0000313" key="16">
    <source>
        <dbReference type="Proteomes" id="UP000326331"/>
    </source>
</evidence>
<evidence type="ECO:0000256" key="10">
    <source>
        <dbReference type="ARBA" id="ARBA00023125"/>
    </source>
</evidence>
<dbReference type="SMART" id="SM00479">
    <property type="entry name" value="EXOIII"/>
    <property type="match status" value="1"/>
</dbReference>
<dbReference type="Pfam" id="PF13307">
    <property type="entry name" value="Helicase_C_2"/>
    <property type="match status" value="1"/>
</dbReference>
<dbReference type="SUPFAM" id="SSF52540">
    <property type="entry name" value="P-loop containing nucleoside triphosphate hydrolases"/>
    <property type="match status" value="1"/>
</dbReference>
<sequence length="927" mass="101174">MPPGRLGDAISTDVRTMTTYVALDLETTGLEPERDRIIEVGAVRFTSGGVEAEFSTLVNPGRRLTPFIERLTGISNALVASAPPLDQVRDDLVRFLDGAVIVGHNIAFDLEFLRRSGLLRHADAIDTAEFARLLLPDLKNFSLGEVAAALGLPVTDQHRALADARLAARVFLELSNLAERLDPDRRAQLARLVLTDAPALGRTLGGAEASPPTRGVLPVPPPFRSVPVLNPRNPPQPIRRQDLEAAFDGLARVVEGFEHRDEQLAMAEAVRETFVEGGHLLVEAGTGVGKSLAYLVPAALDAIRNGRRVVVSTNTIALQEQLIQKDIPVLRQALAAAGAIDAPEDFRVALLKGRGNYLCYARWAASYVAGTRDPDVARLSASILLWLEQTETGDRSELRLGPEESAAWARLSASEADCLSRQHRHVREGNCFLWRARKLAESAHLVIVNHALLLADLASEGSAIPQFDHLIVDEAHNLEDVATQQFGGALTLRKLTESLDAIHRPSTRDHREGGALMLLRSFDGEPYAASARALTGLVAAAREAAQPFFRAVGALPARDGDGDRLLLTPLVRREPAWEEAEERWHALHAQLERIERAGEEAAKLLGTAPVELSDELAAEFRAALRKIGDVRALGEVLVNPAGPETITWAAREPEGIGSLHMAPLDVGPLLREQLFEPRRVVVATSATLSANHDMSFAAGRLGLDSPRMLELGSPFDYERAALLAAVDDLPEPNHPDFPGRLARAIGTLALASRGRAIALFTSNALLRHVSGLVRPMLEPSGIVVLAQGIDGTPRWITEQLRENPETLVLGSASFWEGVDIRGEALSLVMITRLPFDVPTDPVGRARAEQYDDPFNQYQVPAAILRFRQGFGRLIRDKRDRGVVAVFDRRLWEKRYGRQFIDSLPPCTRFRGSTDEVAAAIEDWLSRG</sequence>
<dbReference type="PROSITE" id="PS51193">
    <property type="entry name" value="HELICASE_ATP_BIND_2"/>
    <property type="match status" value="1"/>
</dbReference>
<evidence type="ECO:0000256" key="3">
    <source>
        <dbReference type="ARBA" id="ARBA00022723"/>
    </source>
</evidence>
<dbReference type="EC" id="3.1.-.-" evidence="13"/>
<dbReference type="EMBL" id="CP042829">
    <property type="protein sequence ID" value="QFG01884.1"/>
    <property type="molecule type" value="Genomic_DNA"/>
</dbReference>
<dbReference type="InterPro" id="IPR010614">
    <property type="entry name" value="RAD3-like_helicase_DEAD"/>
</dbReference>
<dbReference type="PANTHER" id="PTHR11472:SF34">
    <property type="entry name" value="REGULATOR OF TELOMERE ELONGATION HELICASE 1"/>
    <property type="match status" value="1"/>
</dbReference>
<dbReference type="InterPro" id="IPR014001">
    <property type="entry name" value="Helicase_ATP-bd"/>
</dbReference>
<keyword evidence="3" id="KW-0479">Metal-binding</keyword>
<gene>
    <name evidence="13" type="primary">dinG</name>
    <name evidence="15" type="ORF">Tbon_00680</name>
</gene>
<reference evidence="15 16" key="1">
    <citation type="submission" date="2019-10" db="EMBL/GenBank/DDBJ databases">
        <title>Thermopilla bonchosmolovskayae gen. nov., sp. nov., a moderately thermophilic Chloroflexi bacterium from a Chukotka hot spring (Arctic, Russia), representing a novel classis Thermopillaia, which include previously uncultivated lineage OLB14.</title>
        <authorList>
            <person name="Kochetkova T.V."/>
            <person name="Zayulina K.S."/>
            <person name="Zhigarkov V.S."/>
            <person name="Minaev N.V."/>
            <person name="Novikov A."/>
            <person name="Toshchakov S.V."/>
            <person name="Elcheninov A.G."/>
            <person name="Kublanov I.V."/>
        </authorList>
    </citation>
    <scope>NUCLEOTIDE SEQUENCE [LARGE SCALE GENOMIC DNA]</scope>
    <source>
        <strain evidence="15 16">3753O</strain>
    </source>
</reference>
<evidence type="ECO:0000256" key="2">
    <source>
        <dbReference type="ARBA" id="ARBA00022722"/>
    </source>
</evidence>
<keyword evidence="7 13" id="KW-0067">ATP-binding</keyword>
<evidence type="ECO:0000256" key="7">
    <source>
        <dbReference type="ARBA" id="ARBA00022840"/>
    </source>
</evidence>
<dbReference type="CDD" id="cd06127">
    <property type="entry name" value="DEDDh"/>
    <property type="match status" value="1"/>
</dbReference>
<comment type="catalytic activity">
    <reaction evidence="12">
        <text>ATP + H2O = ADP + phosphate + H(+)</text>
        <dbReference type="Rhea" id="RHEA:13065"/>
        <dbReference type="ChEBI" id="CHEBI:15377"/>
        <dbReference type="ChEBI" id="CHEBI:15378"/>
        <dbReference type="ChEBI" id="CHEBI:30616"/>
        <dbReference type="ChEBI" id="CHEBI:43474"/>
        <dbReference type="ChEBI" id="CHEBI:456216"/>
        <dbReference type="EC" id="5.6.2.3"/>
    </reaction>
</comment>
<evidence type="ECO:0000256" key="9">
    <source>
        <dbReference type="ARBA" id="ARBA00023014"/>
    </source>
</evidence>
<comment type="cofactor">
    <cofactor evidence="1">
        <name>[4Fe-4S] cluster</name>
        <dbReference type="ChEBI" id="CHEBI:49883"/>
    </cofactor>
</comment>
<feature type="domain" description="Helicase ATP-binding" evidence="14">
    <location>
        <begin position="249"/>
        <end position="521"/>
    </location>
</feature>
<keyword evidence="6 15" id="KW-0347">Helicase</keyword>
<organism evidence="15 16">
    <name type="scientific">Tepidiforma bonchosmolovskayae</name>
    <dbReference type="NCBI Taxonomy" id="2601677"/>
    <lineage>
        <taxon>Bacteria</taxon>
        <taxon>Bacillati</taxon>
        <taxon>Chloroflexota</taxon>
        <taxon>Tepidiformia</taxon>
        <taxon>Tepidiformales</taxon>
        <taxon>Tepidiformaceae</taxon>
        <taxon>Tepidiforma</taxon>
    </lineage>
</organism>
<dbReference type="Proteomes" id="UP000326331">
    <property type="component" value="Chromosome"/>
</dbReference>
<dbReference type="Gene3D" id="3.30.420.10">
    <property type="entry name" value="Ribonuclease H-like superfamily/Ribonuclease H"/>
    <property type="match status" value="1"/>
</dbReference>
<dbReference type="NCBIfam" id="TIGR00573">
    <property type="entry name" value="dnaq"/>
    <property type="match status" value="1"/>
</dbReference>
<evidence type="ECO:0000313" key="15">
    <source>
        <dbReference type="EMBL" id="QFG01884.1"/>
    </source>
</evidence>
<comment type="similarity">
    <text evidence="13">Belongs to the helicase family. DinG subfamily. Type 2 sub-subfamily.</text>
</comment>
<proteinExistence type="inferred from homology"/>
<dbReference type="InterPro" id="IPR006555">
    <property type="entry name" value="ATP-dep_Helicase_C"/>
</dbReference>
<dbReference type="InterPro" id="IPR013520">
    <property type="entry name" value="Ribonucl_H"/>
</dbReference>
<evidence type="ECO:0000256" key="12">
    <source>
        <dbReference type="ARBA" id="ARBA00048954"/>
    </source>
</evidence>
<evidence type="ECO:0000256" key="6">
    <source>
        <dbReference type="ARBA" id="ARBA00022806"/>
    </source>
</evidence>
<keyword evidence="2 13" id="KW-0540">Nuclease</keyword>
<dbReference type="InterPro" id="IPR011545">
    <property type="entry name" value="DEAD/DEAH_box_helicase_dom"/>
</dbReference>
<dbReference type="InterPro" id="IPR006054">
    <property type="entry name" value="DnaQ"/>
</dbReference>
<dbReference type="Gene3D" id="3.40.50.300">
    <property type="entry name" value="P-loop containing nucleotide triphosphate hydrolases"/>
    <property type="match status" value="2"/>
</dbReference>
<evidence type="ECO:0000256" key="13">
    <source>
        <dbReference type="HAMAP-Rule" id="MF_02206"/>
    </source>
</evidence>
<keyword evidence="9" id="KW-0411">Iron-sulfur</keyword>
<dbReference type="InterPro" id="IPR036397">
    <property type="entry name" value="RNaseH_sf"/>
</dbReference>
<dbReference type="HAMAP" id="MF_02206">
    <property type="entry name" value="DinG_exonucl"/>
    <property type="match status" value="1"/>
</dbReference>
<keyword evidence="5 13" id="KW-0378">Hydrolase</keyword>
<name>A0ABX6BZD8_9CHLR</name>
<comment type="function">
    <text evidence="13">3'-5' exonuclease.</text>
</comment>
<keyword evidence="8" id="KW-0408">Iron</keyword>
<dbReference type="SUPFAM" id="SSF53098">
    <property type="entry name" value="Ribonuclease H-like"/>
    <property type="match status" value="1"/>
</dbReference>
<dbReference type="SMART" id="SM00491">
    <property type="entry name" value="HELICc2"/>
    <property type="match status" value="1"/>
</dbReference>
<feature type="short sequence motif" description="DEAH box" evidence="13">
    <location>
        <begin position="473"/>
        <end position="476"/>
    </location>
</feature>
<keyword evidence="10" id="KW-0238">DNA-binding</keyword>